<evidence type="ECO:0000256" key="2">
    <source>
        <dbReference type="ARBA" id="ARBA00006704"/>
    </source>
</evidence>
<evidence type="ECO:0000256" key="8">
    <source>
        <dbReference type="ARBA" id="ARBA00022989"/>
    </source>
</evidence>
<dbReference type="InterPro" id="IPR038662">
    <property type="entry name" value="ATP_synth_F0_csu_sf"/>
</dbReference>
<keyword evidence="12 14" id="KW-0066">ATP synthesis</keyword>
<dbReference type="GO" id="GO:0008289">
    <property type="term" value="F:lipid binding"/>
    <property type="evidence" value="ECO:0007669"/>
    <property type="project" value="UniProtKB-KW"/>
</dbReference>
<keyword evidence="6 14" id="KW-0812">Transmembrane</keyword>
<dbReference type="SUPFAM" id="SSF81333">
    <property type="entry name" value="F1F0 ATP synthase subunit C"/>
    <property type="match status" value="1"/>
</dbReference>
<dbReference type="Proteomes" id="UP000184476">
    <property type="component" value="Unassembled WGS sequence"/>
</dbReference>
<evidence type="ECO:0000256" key="3">
    <source>
        <dbReference type="ARBA" id="ARBA00022448"/>
    </source>
</evidence>
<dbReference type="GO" id="GO:0033177">
    <property type="term" value="C:proton-transporting two-sector ATPase complex, proton-transporting domain"/>
    <property type="evidence" value="ECO:0007669"/>
    <property type="project" value="InterPro"/>
</dbReference>
<dbReference type="PRINTS" id="PR00124">
    <property type="entry name" value="ATPASEC"/>
</dbReference>
<evidence type="ECO:0000256" key="1">
    <source>
        <dbReference type="ARBA" id="ARBA00004651"/>
    </source>
</evidence>
<evidence type="ECO:0000256" key="13">
    <source>
        <dbReference type="ARBA" id="ARBA00025198"/>
    </source>
</evidence>
<dbReference type="GO" id="GO:0046933">
    <property type="term" value="F:proton-transporting ATP synthase activity, rotational mechanism"/>
    <property type="evidence" value="ECO:0007669"/>
    <property type="project" value="UniProtKB-UniRule"/>
</dbReference>
<keyword evidence="17" id="KW-1185">Reference proteome</keyword>
<evidence type="ECO:0000256" key="12">
    <source>
        <dbReference type="ARBA" id="ARBA00023310"/>
    </source>
</evidence>
<keyword evidence="9 14" id="KW-0406">Ion transport</keyword>
<gene>
    <name evidence="14" type="primary">atpE</name>
    <name evidence="16" type="ORF">SAMN05444392_105189</name>
</gene>
<evidence type="ECO:0000256" key="14">
    <source>
        <dbReference type="HAMAP-Rule" id="MF_01396"/>
    </source>
</evidence>
<feature type="transmembrane region" description="Helical" evidence="14">
    <location>
        <begin position="6"/>
        <end position="31"/>
    </location>
</feature>
<evidence type="ECO:0000256" key="7">
    <source>
        <dbReference type="ARBA" id="ARBA00022781"/>
    </source>
</evidence>
<evidence type="ECO:0000313" key="17">
    <source>
        <dbReference type="Proteomes" id="UP000184476"/>
    </source>
</evidence>
<dbReference type="CDD" id="cd18185">
    <property type="entry name" value="ATP-synt_Fo_c_ATPE"/>
    <property type="match status" value="1"/>
</dbReference>
<dbReference type="InterPro" id="IPR035921">
    <property type="entry name" value="F/V-ATP_Csub_sf"/>
</dbReference>
<accession>A0A1M4XUP9</accession>
<feature type="transmembrane region" description="Helical" evidence="14">
    <location>
        <begin position="43"/>
        <end position="68"/>
    </location>
</feature>
<dbReference type="NCBIfam" id="TIGR01260">
    <property type="entry name" value="ATP_synt_c"/>
    <property type="match status" value="1"/>
</dbReference>
<dbReference type="AlphaFoldDB" id="A0A1M4XUP9"/>
<dbReference type="HAMAP" id="MF_01396">
    <property type="entry name" value="ATP_synth_c_bact"/>
    <property type="match status" value="1"/>
</dbReference>
<dbReference type="EMBL" id="FQVL01000005">
    <property type="protein sequence ID" value="SHE97120.1"/>
    <property type="molecule type" value="Genomic_DNA"/>
</dbReference>
<dbReference type="PROSITE" id="PS00605">
    <property type="entry name" value="ATPASE_C"/>
    <property type="match status" value="1"/>
</dbReference>
<sequence>MSLDVLAGALMIAFAAIGGGIGNGLVISRFVEGVARQPEARSTLFVQAILGVALVEVVPIIAVAFGIMKVLGV</sequence>
<keyword evidence="3 14" id="KW-0813">Transport</keyword>
<comment type="subcellular location">
    <subcellularLocation>
        <location evidence="1 14">Cell membrane</location>
        <topology evidence="1 14">Multi-pass membrane protein</topology>
    </subcellularLocation>
</comment>
<evidence type="ECO:0000256" key="5">
    <source>
        <dbReference type="ARBA" id="ARBA00022547"/>
    </source>
</evidence>
<evidence type="ECO:0000256" key="4">
    <source>
        <dbReference type="ARBA" id="ARBA00022475"/>
    </source>
</evidence>
<keyword evidence="10 14" id="KW-0446">Lipid-binding</keyword>
<proteinExistence type="inferred from homology"/>
<dbReference type="InterPro" id="IPR020537">
    <property type="entry name" value="ATP_synth_F0_csu_DDCD_BS"/>
</dbReference>
<evidence type="ECO:0000256" key="10">
    <source>
        <dbReference type="ARBA" id="ARBA00023121"/>
    </source>
</evidence>
<evidence type="ECO:0000256" key="6">
    <source>
        <dbReference type="ARBA" id="ARBA00022692"/>
    </source>
</evidence>
<keyword evidence="7 14" id="KW-0375">Hydrogen ion transport</keyword>
<dbReference type="GO" id="GO:0045259">
    <property type="term" value="C:proton-transporting ATP synthase complex"/>
    <property type="evidence" value="ECO:0007669"/>
    <property type="project" value="UniProtKB-KW"/>
</dbReference>
<dbReference type="RefSeq" id="WP_073154796.1">
    <property type="nucleotide sequence ID" value="NZ_FQVL01000005.1"/>
</dbReference>
<dbReference type="Gene3D" id="1.20.20.10">
    <property type="entry name" value="F1F0 ATP synthase subunit C"/>
    <property type="match status" value="1"/>
</dbReference>
<dbReference type="InterPro" id="IPR005953">
    <property type="entry name" value="ATP_synth_csu_bac/chlpt"/>
</dbReference>
<feature type="domain" description="V-ATPase proteolipid subunit C-like" evidence="15">
    <location>
        <begin position="6"/>
        <end position="68"/>
    </location>
</feature>
<comment type="similarity">
    <text evidence="2 14">Belongs to the ATPase C chain family.</text>
</comment>
<evidence type="ECO:0000259" key="15">
    <source>
        <dbReference type="Pfam" id="PF00137"/>
    </source>
</evidence>
<keyword evidence="5 14" id="KW-0138">CF(0)</keyword>
<reference evidence="16 17" key="1">
    <citation type="submission" date="2016-11" db="EMBL/GenBank/DDBJ databases">
        <authorList>
            <person name="Jaros S."/>
            <person name="Januszkiewicz K."/>
            <person name="Wedrychowicz H."/>
        </authorList>
    </citation>
    <scope>NUCLEOTIDE SEQUENCE [LARGE SCALE GENOMIC DNA]</scope>
    <source>
        <strain evidence="16 17">DSM 44666</strain>
    </source>
</reference>
<dbReference type="Pfam" id="PF00137">
    <property type="entry name" value="ATP-synt_C"/>
    <property type="match status" value="1"/>
</dbReference>
<name>A0A1M4XUP9_9BACL</name>
<evidence type="ECO:0000313" key="16">
    <source>
        <dbReference type="EMBL" id="SHE97120.1"/>
    </source>
</evidence>
<dbReference type="InterPro" id="IPR002379">
    <property type="entry name" value="ATPase_proteolipid_c-like_dom"/>
</dbReference>
<comment type="function">
    <text evidence="13 14">F(1)F(0) ATP synthase produces ATP from ADP in the presence of a proton or sodium gradient. F-type ATPases consist of two structural domains, F(1) containing the extramembraneous catalytic core and F(0) containing the membrane proton channel, linked together by a central stalk and a peripheral stalk. During catalysis, ATP synthesis in the catalytic domain of F(1) is coupled via a rotary mechanism of the central stalk subunits to proton translocation.</text>
</comment>
<dbReference type="NCBIfam" id="NF005363">
    <property type="entry name" value="PRK06876.1"/>
    <property type="match status" value="1"/>
</dbReference>
<keyword evidence="4 14" id="KW-1003">Cell membrane</keyword>
<evidence type="ECO:0000256" key="11">
    <source>
        <dbReference type="ARBA" id="ARBA00023136"/>
    </source>
</evidence>
<dbReference type="STRING" id="112248.SAMN05444392_105189"/>
<keyword evidence="8 14" id="KW-1133">Transmembrane helix</keyword>
<dbReference type="InterPro" id="IPR000454">
    <property type="entry name" value="ATP_synth_F0_csu"/>
</dbReference>
<dbReference type="GO" id="GO:0005886">
    <property type="term" value="C:plasma membrane"/>
    <property type="evidence" value="ECO:0007669"/>
    <property type="project" value="UniProtKB-SubCell"/>
</dbReference>
<dbReference type="FunFam" id="1.20.20.10:FF:000002">
    <property type="entry name" value="ATP synthase subunit c"/>
    <property type="match status" value="1"/>
</dbReference>
<feature type="site" description="Reversibly protonated during proton transport" evidence="14">
    <location>
        <position position="56"/>
    </location>
</feature>
<organism evidence="16 17">
    <name type="scientific">Seinonella peptonophila</name>
    <dbReference type="NCBI Taxonomy" id="112248"/>
    <lineage>
        <taxon>Bacteria</taxon>
        <taxon>Bacillati</taxon>
        <taxon>Bacillota</taxon>
        <taxon>Bacilli</taxon>
        <taxon>Bacillales</taxon>
        <taxon>Thermoactinomycetaceae</taxon>
        <taxon>Seinonella</taxon>
    </lineage>
</organism>
<keyword evidence="11 14" id="KW-0472">Membrane</keyword>
<comment type="function">
    <text evidence="14">Key component of the F(0) channel; it plays a direct role in translocation across the membrane. A homomeric c-ring of between 10-14 subunits forms the central stalk rotor element with the F(1) delta and epsilon subunits.</text>
</comment>
<protein>
    <recommendedName>
        <fullName evidence="14">ATP synthase subunit c</fullName>
    </recommendedName>
    <alternativeName>
        <fullName evidence="14">ATP synthase F(0) sector subunit c</fullName>
    </alternativeName>
    <alternativeName>
        <fullName evidence="14">F-type ATPase subunit c</fullName>
        <shortName evidence="14">F-ATPase subunit c</shortName>
    </alternativeName>
    <alternativeName>
        <fullName evidence="14">Lipid-binding protein</fullName>
    </alternativeName>
</protein>
<dbReference type="OrthoDB" id="2357540at2"/>
<evidence type="ECO:0000256" key="9">
    <source>
        <dbReference type="ARBA" id="ARBA00023065"/>
    </source>
</evidence>